<name>A0A0F8Z6J0_9ZZZZ</name>
<evidence type="ECO:0000313" key="1">
    <source>
        <dbReference type="EMBL" id="KKK89347.1"/>
    </source>
</evidence>
<accession>A0A0F8Z6J0</accession>
<comment type="caution">
    <text evidence="1">The sequence shown here is derived from an EMBL/GenBank/DDBJ whole genome shotgun (WGS) entry which is preliminary data.</text>
</comment>
<reference evidence="1" key="1">
    <citation type="journal article" date="2015" name="Nature">
        <title>Complex archaea that bridge the gap between prokaryotes and eukaryotes.</title>
        <authorList>
            <person name="Spang A."/>
            <person name="Saw J.H."/>
            <person name="Jorgensen S.L."/>
            <person name="Zaremba-Niedzwiedzka K."/>
            <person name="Martijn J."/>
            <person name="Lind A.E."/>
            <person name="van Eijk R."/>
            <person name="Schleper C."/>
            <person name="Guy L."/>
            <person name="Ettema T.J."/>
        </authorList>
    </citation>
    <scope>NUCLEOTIDE SEQUENCE</scope>
</reference>
<dbReference type="EMBL" id="LAZR01049571">
    <property type="protein sequence ID" value="KKK89347.1"/>
    <property type="molecule type" value="Genomic_DNA"/>
</dbReference>
<organism evidence="1">
    <name type="scientific">marine sediment metagenome</name>
    <dbReference type="NCBI Taxonomy" id="412755"/>
    <lineage>
        <taxon>unclassified sequences</taxon>
        <taxon>metagenomes</taxon>
        <taxon>ecological metagenomes</taxon>
    </lineage>
</organism>
<protein>
    <submittedName>
        <fullName evidence="1">Uncharacterized protein</fullName>
    </submittedName>
</protein>
<sequence>DIDHDNVKNMLDCKPFNIKRQGKDHDEDEINVGFGDIQKMKTVGDVKKLEESMLKMGYKEDE</sequence>
<feature type="non-terminal residue" evidence="1">
    <location>
        <position position="1"/>
    </location>
</feature>
<gene>
    <name evidence="1" type="ORF">LCGC14_2733990</name>
</gene>
<dbReference type="AlphaFoldDB" id="A0A0F8Z6J0"/>
<proteinExistence type="predicted"/>